<comment type="caution">
    <text evidence="1">The sequence shown here is derived from an EMBL/GenBank/DDBJ whole genome shotgun (WGS) entry which is preliminary data.</text>
</comment>
<proteinExistence type="predicted"/>
<dbReference type="Proteomes" id="UP000023152">
    <property type="component" value="Unassembled WGS sequence"/>
</dbReference>
<reference evidence="1 2" key="1">
    <citation type="journal article" date="2013" name="Curr. Biol.">
        <title>The Genome of the Foraminiferan Reticulomyxa filosa.</title>
        <authorList>
            <person name="Glockner G."/>
            <person name="Hulsmann N."/>
            <person name="Schleicher M."/>
            <person name="Noegel A.A."/>
            <person name="Eichinger L."/>
            <person name="Gallinger C."/>
            <person name="Pawlowski J."/>
            <person name="Sierra R."/>
            <person name="Euteneuer U."/>
            <person name="Pillet L."/>
            <person name="Moustafa A."/>
            <person name="Platzer M."/>
            <person name="Groth M."/>
            <person name="Szafranski K."/>
            <person name="Schliwa M."/>
        </authorList>
    </citation>
    <scope>NUCLEOTIDE SEQUENCE [LARGE SCALE GENOMIC DNA]</scope>
</reference>
<accession>X6LZP8</accession>
<dbReference type="AlphaFoldDB" id="X6LZP8"/>
<evidence type="ECO:0008006" key="3">
    <source>
        <dbReference type="Google" id="ProtNLM"/>
    </source>
</evidence>
<protein>
    <recommendedName>
        <fullName evidence="3">Viral A-type inclusion protein</fullName>
    </recommendedName>
</protein>
<sequence>MIVNVKFDLLIELKGIPSIYFLFLYDFVLSEAMSRIALSKDIKEILIDVSDVPQKGKSEKIDREKVKCKNDTENKDIKEPSKISEWAEKDWKAFDSVSRALRDVINGLNEGKNLKEEEDVKTYTNLEKSFDETMKRTLDWKEHFVSKLTETKKKIASVIFQTKQLIGDLQVQFDQDKKEQEEWKQQILTLVKTWAEAMKQLDDPKIWWDEIMKEANVLKKMWKQVVSHLPSNQQANINTESLNQVPASSWWSFFDWLKMIALSLKKWVCEKLQGTKSNPFQASHILYLYEYNTHTDKKIKTLQEIQKLAKDYSQSLGKLETFDNYFRHCKMYSTTEIDTVLEIAEKAKRKDELKAVHQHLDKFIKHCNTFNSKIDSVLESCLGVKSSSSVFKFFQFV</sequence>
<name>X6LZP8_RETFI</name>
<keyword evidence="2" id="KW-1185">Reference proteome</keyword>
<evidence type="ECO:0000313" key="2">
    <source>
        <dbReference type="Proteomes" id="UP000023152"/>
    </source>
</evidence>
<dbReference type="EMBL" id="ASPP01026766">
    <property type="protein sequence ID" value="ETO06821.1"/>
    <property type="molecule type" value="Genomic_DNA"/>
</dbReference>
<evidence type="ECO:0000313" key="1">
    <source>
        <dbReference type="EMBL" id="ETO06821.1"/>
    </source>
</evidence>
<organism evidence="1 2">
    <name type="scientific">Reticulomyxa filosa</name>
    <dbReference type="NCBI Taxonomy" id="46433"/>
    <lineage>
        <taxon>Eukaryota</taxon>
        <taxon>Sar</taxon>
        <taxon>Rhizaria</taxon>
        <taxon>Retaria</taxon>
        <taxon>Foraminifera</taxon>
        <taxon>Monothalamids</taxon>
        <taxon>Reticulomyxidae</taxon>
        <taxon>Reticulomyxa</taxon>
    </lineage>
</organism>
<gene>
    <name evidence="1" type="ORF">RFI_30570</name>
</gene>